<evidence type="ECO:0000256" key="3">
    <source>
        <dbReference type="PROSITE-ProRule" id="PRU00023"/>
    </source>
</evidence>
<keyword evidence="4" id="KW-0472">Membrane</keyword>
<dbReference type="Gene3D" id="1.25.40.20">
    <property type="entry name" value="Ankyrin repeat-containing domain"/>
    <property type="match status" value="2"/>
</dbReference>
<keyword evidence="6" id="KW-1185">Reference proteome</keyword>
<evidence type="ECO:0000256" key="4">
    <source>
        <dbReference type="SAM" id="Phobius"/>
    </source>
</evidence>
<evidence type="ECO:0008006" key="7">
    <source>
        <dbReference type="Google" id="ProtNLM"/>
    </source>
</evidence>
<proteinExistence type="predicted"/>
<dbReference type="InterPro" id="IPR002110">
    <property type="entry name" value="Ankyrin_rpt"/>
</dbReference>
<evidence type="ECO:0000256" key="2">
    <source>
        <dbReference type="ARBA" id="ARBA00023043"/>
    </source>
</evidence>
<keyword evidence="1" id="KW-0677">Repeat</keyword>
<evidence type="ECO:0000313" key="5">
    <source>
        <dbReference type="EMBL" id="CAI6340834.1"/>
    </source>
</evidence>
<dbReference type="SUPFAM" id="SSF48403">
    <property type="entry name" value="Ankyrin repeat"/>
    <property type="match status" value="1"/>
</dbReference>
<gene>
    <name evidence="5" type="ORF">PDIGIT_LOCUS14019</name>
</gene>
<evidence type="ECO:0000256" key="1">
    <source>
        <dbReference type="ARBA" id="ARBA00022737"/>
    </source>
</evidence>
<keyword evidence="4" id="KW-1133">Transmembrane helix</keyword>
<comment type="caution">
    <text evidence="5">The sequence shown here is derived from an EMBL/GenBank/DDBJ whole genome shotgun (WGS) entry which is preliminary data.</text>
</comment>
<protein>
    <recommendedName>
        <fullName evidence="7">Ankyrin</fullName>
    </recommendedName>
</protein>
<accession>A0A9W4XQS0</accession>
<keyword evidence="2 3" id="KW-0040">ANK repeat</keyword>
<feature type="repeat" description="ANK" evidence="3">
    <location>
        <begin position="351"/>
        <end position="383"/>
    </location>
</feature>
<reference evidence="5" key="1">
    <citation type="submission" date="2023-01" db="EMBL/GenBank/DDBJ databases">
        <authorList>
            <person name="Van Ghelder C."/>
            <person name="Rancurel C."/>
        </authorList>
    </citation>
    <scope>NUCLEOTIDE SEQUENCE</scope>
    <source>
        <strain evidence="5">CNCM I-4278</strain>
    </source>
</reference>
<dbReference type="EMBL" id="CAOQHR010000011">
    <property type="protein sequence ID" value="CAI6340834.1"/>
    <property type="molecule type" value="Genomic_DNA"/>
</dbReference>
<dbReference type="OrthoDB" id="539213at2759"/>
<dbReference type="AlphaFoldDB" id="A0A9W4XQS0"/>
<name>A0A9W4XQS0_9PLEO</name>
<dbReference type="PANTHER" id="PTHR24198">
    <property type="entry name" value="ANKYRIN REPEAT AND PROTEIN KINASE DOMAIN-CONTAINING PROTEIN"/>
    <property type="match status" value="1"/>
</dbReference>
<dbReference type="Pfam" id="PF12796">
    <property type="entry name" value="Ank_2"/>
    <property type="match status" value="2"/>
</dbReference>
<evidence type="ECO:0000313" key="6">
    <source>
        <dbReference type="Proteomes" id="UP001152607"/>
    </source>
</evidence>
<dbReference type="Proteomes" id="UP001152607">
    <property type="component" value="Unassembled WGS sequence"/>
</dbReference>
<feature type="repeat" description="ANK" evidence="3">
    <location>
        <begin position="493"/>
        <end position="514"/>
    </location>
</feature>
<organism evidence="5 6">
    <name type="scientific">Periconia digitata</name>
    <dbReference type="NCBI Taxonomy" id="1303443"/>
    <lineage>
        <taxon>Eukaryota</taxon>
        <taxon>Fungi</taxon>
        <taxon>Dikarya</taxon>
        <taxon>Ascomycota</taxon>
        <taxon>Pezizomycotina</taxon>
        <taxon>Dothideomycetes</taxon>
        <taxon>Pleosporomycetidae</taxon>
        <taxon>Pleosporales</taxon>
        <taxon>Massarineae</taxon>
        <taxon>Periconiaceae</taxon>
        <taxon>Periconia</taxon>
    </lineage>
</organism>
<keyword evidence="4" id="KW-0812">Transmembrane</keyword>
<dbReference type="PANTHER" id="PTHR24198:SF165">
    <property type="entry name" value="ANKYRIN REPEAT-CONTAINING PROTEIN-RELATED"/>
    <property type="match status" value="1"/>
</dbReference>
<dbReference type="InterPro" id="IPR036770">
    <property type="entry name" value="Ankyrin_rpt-contain_sf"/>
</dbReference>
<feature type="repeat" description="ANK" evidence="3">
    <location>
        <begin position="384"/>
        <end position="417"/>
    </location>
</feature>
<sequence length="691" mass="78164">MDPVSASASILTLVGAAGGSCKFLHSFILDIADAPREIRISNQKLCCLARSFDCLTNVYSKVPSHYRIDSTVVHELELFIQEIFTINKVVKSKAASLIDEGSVKQLWHSFRWLLFDRRLQKFFASLEHWNIVFSQAVAISQLSLLTNIEATLTSLISLQQKLPDNQKSAPQIFFPSSSRLADIYSIRKPLEGLDHDGGEPVAPRQQSRDSRQQLYLQQLINTLEPVNVIRAFIHRTGYSPLSCEIGIGPVTMQTWTASGKRQYRASTLLQGIGAYVSVQELVVFKRKISMLITCCWGLGRPDGLDFRIRLRCPRVVQYDDPITRVIRNGDILSLRQLLTSRTAKLSDVTKHGDSLLHLAVQEEQENVVSFLLDQGIDINVMNDTGETPLHTCIEMGRNENCAKLLLSKGADPYCQEVGGRTALHTYYNPVSKRILQENYEDLDPWTQDHEGMTFLHFLCWSSRSTMELLQRIELQDNQSYKSKGSCLDLKDSFGRSMLHFAAQRGNIELVQFFLARPNVDMLAKPDWHGKTLLHYATESSRVHTIDLILRAGFDLNARDDSGCTLLHQAAMKDNVAAFKRLLDLGAWHQLTSINRNNESPYQTALSYHSKDLLLYLDSLKHSESLFVLPENNKSEPTASTSPYTHAGKYFQMQGFWGKVSSMYNAWLMALLLIVFWCTFISSSSRSSTTTY</sequence>
<dbReference type="SMART" id="SM00248">
    <property type="entry name" value="ANK"/>
    <property type="match status" value="5"/>
</dbReference>
<feature type="transmembrane region" description="Helical" evidence="4">
    <location>
        <begin position="663"/>
        <end position="681"/>
    </location>
</feature>
<dbReference type="PROSITE" id="PS50297">
    <property type="entry name" value="ANK_REP_REGION"/>
    <property type="match status" value="4"/>
</dbReference>
<feature type="repeat" description="ANK" evidence="3">
    <location>
        <begin position="528"/>
        <end position="560"/>
    </location>
</feature>
<dbReference type="PROSITE" id="PS50088">
    <property type="entry name" value="ANK_REPEAT"/>
    <property type="match status" value="4"/>
</dbReference>